<dbReference type="Pfam" id="PF11374">
    <property type="entry name" value="DUF3176"/>
    <property type="match status" value="1"/>
</dbReference>
<dbReference type="OrthoDB" id="5376804at2759"/>
<feature type="compositionally biased region" description="Polar residues" evidence="1">
    <location>
        <begin position="21"/>
        <end position="44"/>
    </location>
</feature>
<keyword evidence="2" id="KW-0812">Transmembrane</keyword>
<reference evidence="3 4" key="1">
    <citation type="submission" date="2017-12" db="EMBL/GenBank/DDBJ databases">
        <title>Comparative genomics of Botrytis spp.</title>
        <authorList>
            <person name="Valero-Jimenez C.A."/>
            <person name="Tapia P."/>
            <person name="Veloso J."/>
            <person name="Silva-Moreno E."/>
            <person name="Staats M."/>
            <person name="Valdes J.H."/>
            <person name="Van Kan J.A.L."/>
        </authorList>
    </citation>
    <scope>NUCLEOTIDE SEQUENCE [LARGE SCALE GENOMIC DNA]</scope>
    <source>
        <strain evidence="3 4">MUCL435</strain>
    </source>
</reference>
<feature type="transmembrane region" description="Helical" evidence="2">
    <location>
        <begin position="95"/>
        <end position="122"/>
    </location>
</feature>
<dbReference type="Proteomes" id="UP000308671">
    <property type="component" value="Unassembled WGS sequence"/>
</dbReference>
<name>A0A4S8R1Z5_9HELO</name>
<feature type="transmembrane region" description="Helical" evidence="2">
    <location>
        <begin position="61"/>
        <end position="83"/>
    </location>
</feature>
<dbReference type="InterPro" id="IPR021514">
    <property type="entry name" value="DUF3176"/>
</dbReference>
<gene>
    <name evidence="3" type="ORF">BGAL_0167g00080</name>
</gene>
<evidence type="ECO:0000256" key="1">
    <source>
        <dbReference type="SAM" id="MobiDB-lite"/>
    </source>
</evidence>
<evidence type="ECO:0000313" key="4">
    <source>
        <dbReference type="Proteomes" id="UP000308671"/>
    </source>
</evidence>
<protein>
    <submittedName>
        <fullName evidence="3">Uncharacterized protein</fullName>
    </submittedName>
</protein>
<feature type="region of interest" description="Disordered" evidence="1">
    <location>
        <begin position="1"/>
        <end position="44"/>
    </location>
</feature>
<proteinExistence type="predicted"/>
<keyword evidence="4" id="KW-1185">Reference proteome</keyword>
<sequence length="656" mass="72029">MESDQNINPNGNANPFPEMLTGSNGPSNEKQTTKASPTLPTEAESQSRAWPISLLTIVRTMIFEILGLILAGASLIGLVILLLERQGKKPPSWYLGLLGDLALNTIVSIVSTVFGTTLMVAVSQNISQSCWLGYKETRSLQEICYYDSASRGATGCISLLWHSPFTSSVSLGAIITLLALALDSFFQQSVGYRYVTIEDTSQRALSVTANTYGVDNVAEYRADSANEAHYKLPYNIKAAMYSGLLSSDITASPKPPFNCPTGSCTWEPFNTLSVSSKCVDLTSELNPECSVMDPLYHDSCYFYSATDPALQDMLQYANPTNIFIVDSKSAKGLLKYEWNNGAIPLTPYANLTGFLTMVQWVKASETNGKVFQKFNPKSIYEAGRCFFYLSVNKISVAVFDGIYSEKTLEEITQAENRPSAPTYISNSAKFYIRNESEANYISDPIVYRPAINTRDANGTFVVPYSTYQMLVSQLTLDGFLNGSIRSALDGLVIDGKTNMNSMLYQSRNITAAMHNMAAYMTTAMRANDSIVLQQSRNDSSLIAPTQAVAGKVLFEEQVVAVRWGWLSLPALLLVLAITLFLATFLKTRKCRAGLWGASPLALFFHGQLRNGPQSVNLNHDTLDTEKDMEKVTSGLCAKLAPNTGSGRITMEVWERT</sequence>
<dbReference type="AlphaFoldDB" id="A0A4S8R1Z5"/>
<keyword evidence="2" id="KW-0472">Membrane</keyword>
<accession>A0A4S8R1Z5</accession>
<evidence type="ECO:0000256" key="2">
    <source>
        <dbReference type="SAM" id="Phobius"/>
    </source>
</evidence>
<dbReference type="PANTHER" id="PTHR35394:SF5">
    <property type="entry name" value="DUF3176 DOMAIN-CONTAINING PROTEIN"/>
    <property type="match status" value="1"/>
</dbReference>
<dbReference type="PANTHER" id="PTHR35394">
    <property type="entry name" value="DUF3176 DOMAIN-CONTAINING PROTEIN"/>
    <property type="match status" value="1"/>
</dbReference>
<dbReference type="EMBL" id="PQXL01000167">
    <property type="protein sequence ID" value="THV50045.1"/>
    <property type="molecule type" value="Genomic_DNA"/>
</dbReference>
<organism evidence="3 4">
    <name type="scientific">Botrytis galanthina</name>
    <dbReference type="NCBI Taxonomy" id="278940"/>
    <lineage>
        <taxon>Eukaryota</taxon>
        <taxon>Fungi</taxon>
        <taxon>Dikarya</taxon>
        <taxon>Ascomycota</taxon>
        <taxon>Pezizomycotina</taxon>
        <taxon>Leotiomycetes</taxon>
        <taxon>Helotiales</taxon>
        <taxon>Sclerotiniaceae</taxon>
        <taxon>Botrytis</taxon>
    </lineage>
</organism>
<feature type="compositionally biased region" description="Polar residues" evidence="1">
    <location>
        <begin position="1"/>
        <end position="13"/>
    </location>
</feature>
<evidence type="ECO:0000313" key="3">
    <source>
        <dbReference type="EMBL" id="THV50045.1"/>
    </source>
</evidence>
<comment type="caution">
    <text evidence="3">The sequence shown here is derived from an EMBL/GenBank/DDBJ whole genome shotgun (WGS) entry which is preliminary data.</text>
</comment>
<keyword evidence="2" id="KW-1133">Transmembrane helix</keyword>
<feature type="transmembrane region" description="Helical" evidence="2">
    <location>
        <begin position="563"/>
        <end position="585"/>
    </location>
</feature>